<dbReference type="RefSeq" id="WP_074237284.1">
    <property type="nucleotide sequence ID" value="NZ_CP154260.1"/>
</dbReference>
<reference evidence="1 2" key="1">
    <citation type="submission" date="2016-11" db="EMBL/GenBank/DDBJ databases">
        <authorList>
            <person name="Jaros S."/>
            <person name="Januszkiewicz K."/>
            <person name="Wedrychowicz H."/>
        </authorList>
    </citation>
    <scope>NUCLEOTIDE SEQUENCE [LARGE SCALE GENOMIC DNA]</scope>
    <source>
        <strain evidence="1 2">DSM 24787</strain>
    </source>
</reference>
<evidence type="ECO:0008006" key="3">
    <source>
        <dbReference type="Google" id="ProtNLM"/>
    </source>
</evidence>
<name>A0A1N6D2U1_9BACT</name>
<keyword evidence="2" id="KW-1185">Reference proteome</keyword>
<dbReference type="OrthoDB" id="675420at2"/>
<dbReference type="STRING" id="536979.SAMN04488055_0162"/>
<organism evidence="1 2">
    <name type="scientific">Chitinophaga niabensis</name>
    <dbReference type="NCBI Taxonomy" id="536979"/>
    <lineage>
        <taxon>Bacteria</taxon>
        <taxon>Pseudomonadati</taxon>
        <taxon>Bacteroidota</taxon>
        <taxon>Chitinophagia</taxon>
        <taxon>Chitinophagales</taxon>
        <taxon>Chitinophagaceae</taxon>
        <taxon>Chitinophaga</taxon>
    </lineage>
</organism>
<accession>A0A1N6D2U1</accession>
<evidence type="ECO:0000313" key="1">
    <source>
        <dbReference type="EMBL" id="SIN65049.1"/>
    </source>
</evidence>
<dbReference type="EMBL" id="FSRA01000001">
    <property type="protein sequence ID" value="SIN65049.1"/>
    <property type="molecule type" value="Genomic_DNA"/>
</dbReference>
<proteinExistence type="predicted"/>
<dbReference type="AlphaFoldDB" id="A0A1N6D2U1"/>
<evidence type="ECO:0000313" key="2">
    <source>
        <dbReference type="Proteomes" id="UP000185003"/>
    </source>
</evidence>
<dbReference type="Proteomes" id="UP000185003">
    <property type="component" value="Unassembled WGS sequence"/>
</dbReference>
<gene>
    <name evidence="1" type="ORF">SAMN04488055_0162</name>
</gene>
<sequence>MKKIVALSIVLIGFLGCKKDDPKGDKPVLKFKSVSTLDVAKGQDLLVYTFELQDANGDTEGAMWVHDSRLWRDNPDDTTYTDVLFPLLESHKGTKLKAEVELYVSDGMDVRMRLRDGIPPAVTNPDTMQYRVFVLDNAGNSSDTLVLPKVAIHN</sequence>
<protein>
    <recommendedName>
        <fullName evidence="3">DUF4625 domain-containing protein</fullName>
    </recommendedName>
</protein>
<dbReference type="PROSITE" id="PS51257">
    <property type="entry name" value="PROKAR_LIPOPROTEIN"/>
    <property type="match status" value="1"/>
</dbReference>